<dbReference type="InterPro" id="IPR012171">
    <property type="entry name" value="Fatty_acid_desaturase"/>
</dbReference>
<comment type="caution">
    <text evidence="3">The sequence shown here is derived from an EMBL/GenBank/DDBJ whole genome shotgun (WGS) entry which is preliminary data.</text>
</comment>
<evidence type="ECO:0000313" key="3">
    <source>
        <dbReference type="EMBL" id="PRY36348.1"/>
    </source>
</evidence>
<dbReference type="Pfam" id="PF00487">
    <property type="entry name" value="FA_desaturase"/>
    <property type="match status" value="1"/>
</dbReference>
<keyword evidence="4" id="KW-1185">Reference proteome</keyword>
<keyword evidence="1" id="KW-0472">Membrane</keyword>
<feature type="transmembrane region" description="Helical" evidence="1">
    <location>
        <begin position="240"/>
        <end position="259"/>
    </location>
</feature>
<feature type="transmembrane region" description="Helical" evidence="1">
    <location>
        <begin position="81"/>
        <end position="100"/>
    </location>
</feature>
<feature type="transmembrane region" description="Helical" evidence="1">
    <location>
        <begin position="120"/>
        <end position="137"/>
    </location>
</feature>
<accession>A0A2T0SSH2</accession>
<feature type="transmembrane region" description="Helical" evidence="1">
    <location>
        <begin position="56"/>
        <end position="75"/>
    </location>
</feature>
<gene>
    <name evidence="3" type="ORF">CLV43_112276</name>
</gene>
<reference evidence="3 4" key="1">
    <citation type="submission" date="2018-03" db="EMBL/GenBank/DDBJ databases">
        <title>Genomic Encyclopedia of Archaeal and Bacterial Type Strains, Phase II (KMG-II): from individual species to whole genera.</title>
        <authorList>
            <person name="Goeker M."/>
        </authorList>
    </citation>
    <scope>NUCLEOTIDE SEQUENCE [LARGE SCALE GENOMIC DNA]</scope>
    <source>
        <strain evidence="3 4">DSM 44720</strain>
    </source>
</reference>
<evidence type="ECO:0000313" key="4">
    <source>
        <dbReference type="Proteomes" id="UP000239494"/>
    </source>
</evidence>
<dbReference type="PANTHER" id="PTHR19353:SF19">
    <property type="entry name" value="DELTA(5) FATTY ACID DESATURASE C-RELATED"/>
    <property type="match status" value="1"/>
</dbReference>
<organism evidence="3 4">
    <name type="scientific">Umezawaea tangerina</name>
    <dbReference type="NCBI Taxonomy" id="84725"/>
    <lineage>
        <taxon>Bacteria</taxon>
        <taxon>Bacillati</taxon>
        <taxon>Actinomycetota</taxon>
        <taxon>Actinomycetes</taxon>
        <taxon>Pseudonocardiales</taxon>
        <taxon>Pseudonocardiaceae</taxon>
        <taxon>Umezawaea</taxon>
    </lineage>
</organism>
<feature type="domain" description="Fatty acid desaturase" evidence="2">
    <location>
        <begin position="80"/>
        <end position="337"/>
    </location>
</feature>
<dbReference type="PANTHER" id="PTHR19353">
    <property type="entry name" value="FATTY ACID DESATURASE 2"/>
    <property type="match status" value="1"/>
</dbReference>
<dbReference type="Proteomes" id="UP000239494">
    <property type="component" value="Unassembled WGS sequence"/>
</dbReference>
<dbReference type="CDD" id="cd03506">
    <property type="entry name" value="Delta6-FADS-like"/>
    <property type="match status" value="1"/>
</dbReference>
<protein>
    <submittedName>
        <fullName evidence="3">Fatty acid desaturase</fullName>
    </submittedName>
</protein>
<evidence type="ECO:0000259" key="2">
    <source>
        <dbReference type="Pfam" id="PF00487"/>
    </source>
</evidence>
<evidence type="ECO:0000256" key="1">
    <source>
        <dbReference type="SAM" id="Phobius"/>
    </source>
</evidence>
<keyword evidence="1" id="KW-1133">Transmembrane helix</keyword>
<dbReference type="GO" id="GO:0016020">
    <property type="term" value="C:membrane"/>
    <property type="evidence" value="ECO:0007669"/>
    <property type="project" value="TreeGrafter"/>
</dbReference>
<dbReference type="AlphaFoldDB" id="A0A2T0SSH2"/>
<sequence>MFSQSGQTPSRLRSGATRKETGLLTVDAAGKRGSDFAELSRTIKQAGLLDRRPHYYTFRVVGNALVLALSATAFVLVGDSWWQLAIAGLLGVVFTQHAFLGHDSGHRQIFRSKRANEVAGLLYGNLFSGISYGWWISKHNRHHANPNHIDDDPDVDISVLAFTSEQSLTKKGIFRFITKHQAIFFFPLLLLEGFSLHVISVNAILRRKIKGWGVEAALLSVHIVGYLAAVFLVMSPLKGVLFILVHQAAFGLYMGVSFAPNHKGMPVLTDEHEFDFLRKQVLTSRNVNGNWFTDLALGGLNYQIEHHLFPSMPSVSLRRAQVLVREFCEQHSISYAQCGLFRSYGYVLQHLHEAGAPLRGAAKLARATSS</sequence>
<keyword evidence="1" id="KW-0812">Transmembrane</keyword>
<dbReference type="InterPro" id="IPR005804">
    <property type="entry name" value="FA_desaturase_dom"/>
</dbReference>
<feature type="transmembrane region" description="Helical" evidence="1">
    <location>
        <begin position="212"/>
        <end position="234"/>
    </location>
</feature>
<dbReference type="EMBL" id="PVTF01000012">
    <property type="protein sequence ID" value="PRY36348.1"/>
    <property type="molecule type" value="Genomic_DNA"/>
</dbReference>
<name>A0A2T0SSH2_9PSEU</name>
<dbReference type="GO" id="GO:0016717">
    <property type="term" value="F:oxidoreductase activity, acting on paired donors, with oxidation of a pair of donors resulting in the reduction of molecular oxygen to two molecules of water"/>
    <property type="evidence" value="ECO:0007669"/>
    <property type="project" value="TreeGrafter"/>
</dbReference>
<feature type="transmembrane region" description="Helical" evidence="1">
    <location>
        <begin position="182"/>
        <end position="205"/>
    </location>
</feature>
<dbReference type="GO" id="GO:0008610">
    <property type="term" value="P:lipid biosynthetic process"/>
    <property type="evidence" value="ECO:0007669"/>
    <property type="project" value="UniProtKB-ARBA"/>
</dbReference>
<dbReference type="PIRSF" id="PIRSF015921">
    <property type="entry name" value="FA_sphinglp_des"/>
    <property type="match status" value="1"/>
</dbReference>
<proteinExistence type="predicted"/>